<reference evidence="4" key="2">
    <citation type="journal article" date="2024" name="Plant">
        <title>Genomic evolution and insights into agronomic trait innovations of Sesamum species.</title>
        <authorList>
            <person name="Miao H."/>
            <person name="Wang L."/>
            <person name="Qu L."/>
            <person name="Liu H."/>
            <person name="Sun Y."/>
            <person name="Le M."/>
            <person name="Wang Q."/>
            <person name="Wei S."/>
            <person name="Zheng Y."/>
            <person name="Lin W."/>
            <person name="Duan Y."/>
            <person name="Cao H."/>
            <person name="Xiong S."/>
            <person name="Wang X."/>
            <person name="Wei L."/>
            <person name="Li C."/>
            <person name="Ma Q."/>
            <person name="Ju M."/>
            <person name="Zhao R."/>
            <person name="Li G."/>
            <person name="Mu C."/>
            <person name="Tian Q."/>
            <person name="Mei H."/>
            <person name="Zhang T."/>
            <person name="Gao T."/>
            <person name="Zhang H."/>
        </authorList>
    </citation>
    <scope>NUCLEOTIDE SEQUENCE</scope>
    <source>
        <strain evidence="4">KEN1</strain>
    </source>
</reference>
<dbReference type="Gene3D" id="2.40.50.140">
    <property type="entry name" value="Nucleic acid-binding proteins"/>
    <property type="match status" value="1"/>
</dbReference>
<dbReference type="PANTHER" id="PTHR10492:SF90">
    <property type="entry name" value="ATP-DEPENDENT DNA HELICASE"/>
    <property type="match status" value="1"/>
</dbReference>
<keyword evidence="1" id="KW-0347">Helicase</keyword>
<dbReference type="InterPro" id="IPR003871">
    <property type="entry name" value="RFA1B/D_OB_1st"/>
</dbReference>
<dbReference type="GO" id="GO:0043139">
    <property type="term" value="F:5'-3' DNA helicase activity"/>
    <property type="evidence" value="ECO:0007669"/>
    <property type="project" value="UniProtKB-EC"/>
</dbReference>
<dbReference type="EMBL" id="JACGWN010000016">
    <property type="protein sequence ID" value="KAL0394588.1"/>
    <property type="molecule type" value="Genomic_DNA"/>
</dbReference>
<accession>A0AAW2SQA6</accession>
<comment type="catalytic activity">
    <reaction evidence="1">
        <text>ATP + H2O = ADP + phosphate + H(+)</text>
        <dbReference type="Rhea" id="RHEA:13065"/>
        <dbReference type="ChEBI" id="CHEBI:15377"/>
        <dbReference type="ChEBI" id="CHEBI:15378"/>
        <dbReference type="ChEBI" id="CHEBI:30616"/>
        <dbReference type="ChEBI" id="CHEBI:43474"/>
        <dbReference type="ChEBI" id="CHEBI:456216"/>
        <dbReference type="EC" id="5.6.2.3"/>
    </reaction>
</comment>
<keyword evidence="1" id="KW-0227">DNA damage</keyword>
<keyword evidence="1" id="KW-0378">Hydrolase</keyword>
<evidence type="ECO:0000313" key="4">
    <source>
        <dbReference type="EMBL" id="KAL0394588.1"/>
    </source>
</evidence>
<comment type="similarity">
    <text evidence="1">Belongs to the helicase family.</text>
</comment>
<dbReference type="GO" id="GO:0000723">
    <property type="term" value="P:telomere maintenance"/>
    <property type="evidence" value="ECO:0007669"/>
    <property type="project" value="InterPro"/>
</dbReference>
<dbReference type="GO" id="GO:0006310">
    <property type="term" value="P:DNA recombination"/>
    <property type="evidence" value="ECO:0007669"/>
    <property type="project" value="UniProtKB-KW"/>
</dbReference>
<name>A0AAW2SQA6_9LAMI</name>
<dbReference type="Pfam" id="PF05970">
    <property type="entry name" value="PIF1"/>
    <property type="match status" value="1"/>
</dbReference>
<dbReference type="InterPro" id="IPR012340">
    <property type="entry name" value="NA-bd_OB-fold"/>
</dbReference>
<sequence length="238" mass="27411">MDEAAMEHRNVFEIVNKAFKDIIGYTNPNAIQKLFGGKAVVFGGDFRQIFPLVVRGGRKDIVASSVNVSKIIQQDSKVLELTTNMRLHHSSLDPTEVETMRKFGIPNHEIELKEGSHVDERHFIHGIEMSPAESKWPSTFRRRQLPVKVCFAMTINKVSRVTSPHGLKLLINDNKNMLSPEKDGWKIKVKVTKMWYAINYNNGDLFSLDMILLDEHDDHIHVSIHKNQVAKYRRQMHE</sequence>
<dbReference type="Pfam" id="PF02721">
    <property type="entry name" value="DUF223"/>
    <property type="match status" value="1"/>
</dbReference>
<keyword evidence="1" id="KW-0233">DNA recombination</keyword>
<dbReference type="SUPFAM" id="SSF52540">
    <property type="entry name" value="P-loop containing nucleoside triphosphate hydrolases"/>
    <property type="match status" value="1"/>
</dbReference>
<keyword evidence="1" id="KW-0234">DNA repair</keyword>
<dbReference type="AlphaFoldDB" id="A0AAW2SQA6"/>
<gene>
    <name evidence="4" type="ORF">Slati_4425000</name>
</gene>
<feature type="domain" description="DNA helicase Pif1-like DEAD-box helicase" evidence="3">
    <location>
        <begin position="1"/>
        <end position="103"/>
    </location>
</feature>
<dbReference type="SUPFAM" id="SSF50249">
    <property type="entry name" value="Nucleic acid-binding proteins"/>
    <property type="match status" value="1"/>
</dbReference>
<protein>
    <recommendedName>
        <fullName evidence="1">ATP-dependent DNA helicase</fullName>
        <ecNumber evidence="1">5.6.2.3</ecNumber>
    </recommendedName>
</protein>
<dbReference type="GO" id="GO:0005524">
    <property type="term" value="F:ATP binding"/>
    <property type="evidence" value="ECO:0007669"/>
    <property type="project" value="UniProtKB-KW"/>
</dbReference>
<dbReference type="InterPro" id="IPR010285">
    <property type="entry name" value="DNA_helicase_pif1-like_DEAD"/>
</dbReference>
<comment type="caution">
    <text evidence="4">The sequence shown here is derived from an EMBL/GenBank/DDBJ whole genome shotgun (WGS) entry which is preliminary data.</text>
</comment>
<keyword evidence="1" id="KW-0067">ATP-binding</keyword>
<reference evidence="4" key="1">
    <citation type="submission" date="2020-06" db="EMBL/GenBank/DDBJ databases">
        <authorList>
            <person name="Li T."/>
            <person name="Hu X."/>
            <person name="Zhang T."/>
            <person name="Song X."/>
            <person name="Zhang H."/>
            <person name="Dai N."/>
            <person name="Sheng W."/>
            <person name="Hou X."/>
            <person name="Wei L."/>
        </authorList>
    </citation>
    <scope>NUCLEOTIDE SEQUENCE</scope>
    <source>
        <strain evidence="4">KEN1</strain>
        <tissue evidence="4">Leaf</tissue>
    </source>
</reference>
<keyword evidence="1" id="KW-0547">Nucleotide-binding</keyword>
<comment type="cofactor">
    <cofactor evidence="1">
        <name>Mg(2+)</name>
        <dbReference type="ChEBI" id="CHEBI:18420"/>
    </cofactor>
</comment>
<dbReference type="GO" id="GO:0006281">
    <property type="term" value="P:DNA repair"/>
    <property type="evidence" value="ECO:0007669"/>
    <property type="project" value="UniProtKB-KW"/>
</dbReference>
<feature type="domain" description="Replication protein A 70 kDa DNA-binding subunit B/D first OB fold" evidence="2">
    <location>
        <begin position="177"/>
        <end position="238"/>
    </location>
</feature>
<dbReference type="EC" id="5.6.2.3" evidence="1"/>
<dbReference type="InterPro" id="IPR027417">
    <property type="entry name" value="P-loop_NTPase"/>
</dbReference>
<dbReference type="PANTHER" id="PTHR10492">
    <property type="match status" value="1"/>
</dbReference>
<evidence type="ECO:0000259" key="3">
    <source>
        <dbReference type="Pfam" id="PF05970"/>
    </source>
</evidence>
<organism evidence="4">
    <name type="scientific">Sesamum latifolium</name>
    <dbReference type="NCBI Taxonomy" id="2727402"/>
    <lineage>
        <taxon>Eukaryota</taxon>
        <taxon>Viridiplantae</taxon>
        <taxon>Streptophyta</taxon>
        <taxon>Embryophyta</taxon>
        <taxon>Tracheophyta</taxon>
        <taxon>Spermatophyta</taxon>
        <taxon>Magnoliopsida</taxon>
        <taxon>eudicotyledons</taxon>
        <taxon>Gunneridae</taxon>
        <taxon>Pentapetalae</taxon>
        <taxon>asterids</taxon>
        <taxon>lamiids</taxon>
        <taxon>Lamiales</taxon>
        <taxon>Pedaliaceae</taxon>
        <taxon>Sesamum</taxon>
    </lineage>
</organism>
<evidence type="ECO:0000259" key="2">
    <source>
        <dbReference type="Pfam" id="PF02721"/>
    </source>
</evidence>
<evidence type="ECO:0000256" key="1">
    <source>
        <dbReference type="RuleBase" id="RU363044"/>
    </source>
</evidence>
<dbReference type="GO" id="GO:0016787">
    <property type="term" value="F:hydrolase activity"/>
    <property type="evidence" value="ECO:0007669"/>
    <property type="project" value="UniProtKB-KW"/>
</dbReference>
<proteinExistence type="inferred from homology"/>